<dbReference type="InterPro" id="IPR036412">
    <property type="entry name" value="HAD-like_sf"/>
</dbReference>
<keyword evidence="12" id="KW-1185">Reference proteome</keyword>
<keyword evidence="6 9" id="KW-1133">Transmembrane helix</keyword>
<dbReference type="NCBIfam" id="TIGR01494">
    <property type="entry name" value="ATPase_P-type"/>
    <property type="match status" value="2"/>
</dbReference>
<dbReference type="OMA" id="HASAFKE"/>
<dbReference type="OrthoDB" id="3352408at2759"/>
<dbReference type="Pfam" id="PF00689">
    <property type="entry name" value="Cation_ATPase_C"/>
    <property type="match status" value="1"/>
</dbReference>
<dbReference type="GO" id="GO:0036376">
    <property type="term" value="P:sodium ion export across plasma membrane"/>
    <property type="evidence" value="ECO:0007669"/>
    <property type="project" value="TreeGrafter"/>
</dbReference>
<dbReference type="InterPro" id="IPR006068">
    <property type="entry name" value="ATPase_P-typ_cation-transptr_C"/>
</dbReference>
<organism evidence="11 12">
    <name type="scientific">Toxocara canis</name>
    <name type="common">Canine roundworm</name>
    <dbReference type="NCBI Taxonomy" id="6265"/>
    <lineage>
        <taxon>Eukaryota</taxon>
        <taxon>Metazoa</taxon>
        <taxon>Ecdysozoa</taxon>
        <taxon>Nematoda</taxon>
        <taxon>Chromadorea</taxon>
        <taxon>Rhabditida</taxon>
        <taxon>Spirurina</taxon>
        <taxon>Ascaridomorpha</taxon>
        <taxon>Ascaridoidea</taxon>
        <taxon>Toxocaridae</taxon>
        <taxon>Toxocara</taxon>
    </lineage>
</organism>
<accession>A0A0B2VZ31</accession>
<dbReference type="GO" id="GO:0030007">
    <property type="term" value="P:intracellular potassium ion homeostasis"/>
    <property type="evidence" value="ECO:0007669"/>
    <property type="project" value="TreeGrafter"/>
</dbReference>
<dbReference type="SUPFAM" id="SSF81665">
    <property type="entry name" value="Calcium ATPase, transmembrane domain M"/>
    <property type="match status" value="1"/>
</dbReference>
<feature type="transmembrane region" description="Helical" evidence="9">
    <location>
        <begin position="116"/>
        <end position="137"/>
    </location>
</feature>
<feature type="transmembrane region" description="Helical" evidence="9">
    <location>
        <begin position="940"/>
        <end position="970"/>
    </location>
</feature>
<dbReference type="PRINTS" id="PR00121">
    <property type="entry name" value="NAKATPASE"/>
</dbReference>
<evidence type="ECO:0000256" key="7">
    <source>
        <dbReference type="ARBA" id="ARBA00023136"/>
    </source>
</evidence>
<dbReference type="PANTHER" id="PTHR43294">
    <property type="entry name" value="SODIUM/POTASSIUM-TRANSPORTING ATPASE SUBUNIT ALPHA"/>
    <property type="match status" value="1"/>
</dbReference>
<dbReference type="Gene3D" id="3.40.1110.10">
    <property type="entry name" value="Calcium-transporting ATPase, cytoplasmic domain N"/>
    <property type="match status" value="1"/>
</dbReference>
<evidence type="ECO:0000256" key="4">
    <source>
        <dbReference type="ARBA" id="ARBA00022840"/>
    </source>
</evidence>
<dbReference type="Proteomes" id="UP000031036">
    <property type="component" value="Unassembled WGS sequence"/>
</dbReference>
<dbReference type="InterPro" id="IPR023298">
    <property type="entry name" value="ATPase_P-typ_TM_dom_sf"/>
</dbReference>
<dbReference type="InterPro" id="IPR001757">
    <property type="entry name" value="P_typ_ATPase"/>
</dbReference>
<evidence type="ECO:0000256" key="5">
    <source>
        <dbReference type="ARBA" id="ARBA00022967"/>
    </source>
</evidence>
<dbReference type="Gene3D" id="2.70.150.10">
    <property type="entry name" value="Calcium-transporting ATPase, cytoplasmic transduction domain A"/>
    <property type="match status" value="1"/>
</dbReference>
<evidence type="ECO:0000256" key="3">
    <source>
        <dbReference type="ARBA" id="ARBA00022741"/>
    </source>
</evidence>
<comment type="caution">
    <text evidence="11">The sequence shown here is derived from an EMBL/GenBank/DDBJ whole genome shotgun (WGS) entry which is preliminary data.</text>
</comment>
<dbReference type="Gene3D" id="1.20.1110.10">
    <property type="entry name" value="Calcium-transporting ATPase, transmembrane domain"/>
    <property type="match status" value="2"/>
</dbReference>
<keyword evidence="7 9" id="KW-0472">Membrane</keyword>
<dbReference type="FunFam" id="3.40.50.1000:FF:000083">
    <property type="entry name" value="Sodium/potassium-transporting ATPase subunit alpha"/>
    <property type="match status" value="1"/>
</dbReference>
<dbReference type="SUPFAM" id="SSF56784">
    <property type="entry name" value="HAD-like"/>
    <property type="match status" value="1"/>
</dbReference>
<feature type="compositionally biased region" description="Polar residues" evidence="8">
    <location>
        <begin position="506"/>
        <end position="533"/>
    </location>
</feature>
<sequence>MTTSTLCARYLPLVKNKMQPQTGNNSNRPPRTATITTSSSFSLRSCCRHASAFKEHQLTVTEIAQLYSASRINVESPATSKGLTTEEADARLAKDGLNALAPPAEISNVKLFLRQFVNLFWILLIGAAILSLITYFLDTTVVINLYAAVVLILIVVVMCVVTFFEEKKAINVVRGFTNLLPTKCSVIRNGSQTIIDTEKIVVGDIVVIKCGARVPADVRILHSVNLKIESSSVTGESEPIDFQSEAVAAHIDVFEAANVAFNGSFCVDGDGIGVAIRTGERTILGQIASLTTNQKEEKSSLEIEINRFVKFVFISALTMGAVIFFFGCLMTRFDDILGLFTSGFLVVIIANVPQGLPATVTSELTIIARRMAKKNVYMKKLDVVDAFGAATVIASDKTGTLTTNNMTVTDVWVGLKYVSGIPEIKHKTLHTLQNATRDRPITMGLDVYDKPIPDLITLMSICNKAQIEVTGMTVGTIGNEQLSIASRLHRNQENLLWHPSGRAKACSTSDPESGNSLTGRPKYTQQTSISSTKLPGERKITGMPSEVALLRYADKVANVSWLRSRYKPVYEVPFNSLRKWHLLIVRESGRSTDDDGLANYTLMLKGAPEVVIAKCSQLAVADSEIPIDEEVAMEFQDAYDHYGNNGRRVIGFAKRDFRAPLETKFNVDEPNFPFTELTFIGIAAIMDPPRPDTANAIMQCKNAGIKVFMVTGDHPSTATAIAREIGLIGHQEKVIHEKSRRRVAVNVPPENLEEEETKEWATVHGRMLPEMSDADWNELLEHNYIVFARTTPEQKLLIVEKCQERGEVVCVTGDGVNDAPALKRANIGVAMGVTGSDVAKQAADVVLMDDNFASIVKGIEEGRLLFDNLRKTIAYTLTHTIPEVVPIVLNFLFGIPMAITSLQILSIDLGTEITPAISLAYENPERDIMSKPPRKKTTRLVSFALLAYSYILAAGIIIGWATAAYLYVYWYNGISFKDLFFSASRYFKYNPVGNFTSNDNVYDEALQVDIRNQAASAYYLTLVMSQAFHIWMCTTRRTSFFRHGANNVVTVYAVIIETLLVIIFIYTPGIQFIMGASPPPYKAWFFSLGAGICLWVFNETRKYFIRNWPYNNIVRIFKW</sequence>
<evidence type="ECO:0000259" key="10">
    <source>
        <dbReference type="SMART" id="SM00831"/>
    </source>
</evidence>
<dbReference type="InterPro" id="IPR018303">
    <property type="entry name" value="ATPase_P-typ_P_site"/>
</dbReference>
<dbReference type="PROSITE" id="PS00154">
    <property type="entry name" value="ATPASE_E1_E2"/>
    <property type="match status" value="1"/>
</dbReference>
<dbReference type="GO" id="GO:0005391">
    <property type="term" value="F:P-type sodium:potassium-exchanging transporter activity"/>
    <property type="evidence" value="ECO:0007669"/>
    <property type="project" value="TreeGrafter"/>
</dbReference>
<comment type="subcellular location">
    <subcellularLocation>
        <location evidence="1">Membrane</location>
        <topology evidence="1">Multi-pass membrane protein</topology>
    </subcellularLocation>
</comment>
<protein>
    <submittedName>
        <fullName evidence="11">Sodium/potassium-transporting ATPase subunit alpha-2</fullName>
    </submittedName>
</protein>
<dbReference type="InterPro" id="IPR023299">
    <property type="entry name" value="ATPase_P-typ_cyto_dom_N"/>
</dbReference>
<dbReference type="Gene3D" id="3.40.50.1000">
    <property type="entry name" value="HAD superfamily/HAD-like"/>
    <property type="match status" value="1"/>
</dbReference>
<evidence type="ECO:0000256" key="2">
    <source>
        <dbReference type="ARBA" id="ARBA00022692"/>
    </source>
</evidence>
<keyword evidence="5" id="KW-1278">Translocase</keyword>
<dbReference type="InterPro" id="IPR004014">
    <property type="entry name" value="ATPase_P-typ_cation-transptr_N"/>
</dbReference>
<dbReference type="EMBL" id="JPKZ01000187">
    <property type="protein sequence ID" value="KHN88766.1"/>
    <property type="molecule type" value="Genomic_DNA"/>
</dbReference>
<reference evidence="11 12" key="1">
    <citation type="submission" date="2014-11" db="EMBL/GenBank/DDBJ databases">
        <title>Genetic blueprint of the zoonotic pathogen Toxocara canis.</title>
        <authorList>
            <person name="Zhu X.-Q."/>
            <person name="Korhonen P.K."/>
            <person name="Cai H."/>
            <person name="Young N.D."/>
            <person name="Nejsum P."/>
            <person name="von Samson-Himmelstjerna G."/>
            <person name="Boag P.R."/>
            <person name="Tan P."/>
            <person name="Li Q."/>
            <person name="Min J."/>
            <person name="Yang Y."/>
            <person name="Wang X."/>
            <person name="Fang X."/>
            <person name="Hall R.S."/>
            <person name="Hofmann A."/>
            <person name="Sternberg P.W."/>
            <person name="Jex A.R."/>
            <person name="Gasser R.B."/>
        </authorList>
    </citation>
    <scope>NUCLEOTIDE SEQUENCE [LARGE SCALE GENOMIC DNA]</scope>
    <source>
        <strain evidence="11">PN_DK_2014</strain>
    </source>
</reference>
<feature type="transmembrane region" description="Helical" evidence="9">
    <location>
        <begin position="143"/>
        <end position="164"/>
    </location>
</feature>
<evidence type="ECO:0000313" key="12">
    <source>
        <dbReference type="Proteomes" id="UP000031036"/>
    </source>
</evidence>
<feature type="transmembrane region" description="Helical" evidence="9">
    <location>
        <begin position="308"/>
        <end position="333"/>
    </location>
</feature>
<keyword evidence="4" id="KW-0067">ATP-binding</keyword>
<name>A0A0B2VZ31_TOXCA</name>
<dbReference type="Pfam" id="PF00690">
    <property type="entry name" value="Cation_ATPase_N"/>
    <property type="match status" value="1"/>
</dbReference>
<feature type="transmembrane region" description="Helical" evidence="9">
    <location>
        <begin position="1045"/>
        <end position="1066"/>
    </location>
</feature>
<dbReference type="GO" id="GO:1902600">
    <property type="term" value="P:proton transmembrane transport"/>
    <property type="evidence" value="ECO:0007669"/>
    <property type="project" value="TreeGrafter"/>
</dbReference>
<evidence type="ECO:0000256" key="1">
    <source>
        <dbReference type="ARBA" id="ARBA00004141"/>
    </source>
</evidence>
<dbReference type="Pfam" id="PF00702">
    <property type="entry name" value="Hydrolase"/>
    <property type="match status" value="1"/>
</dbReference>
<dbReference type="SFLD" id="SFLDS00003">
    <property type="entry name" value="Haloacid_Dehalogenase"/>
    <property type="match status" value="1"/>
</dbReference>
<dbReference type="InterPro" id="IPR023214">
    <property type="entry name" value="HAD_sf"/>
</dbReference>
<dbReference type="SFLD" id="SFLDF00027">
    <property type="entry name" value="p-type_atpase"/>
    <property type="match status" value="1"/>
</dbReference>
<dbReference type="AlphaFoldDB" id="A0A0B2VZ31"/>
<evidence type="ECO:0000313" key="11">
    <source>
        <dbReference type="EMBL" id="KHN88766.1"/>
    </source>
</evidence>
<feature type="transmembrane region" description="Helical" evidence="9">
    <location>
        <begin position="1081"/>
        <end position="1097"/>
    </location>
</feature>
<keyword evidence="3" id="KW-0547">Nucleotide-binding</keyword>
<dbReference type="GO" id="GO:1990573">
    <property type="term" value="P:potassium ion import across plasma membrane"/>
    <property type="evidence" value="ECO:0007669"/>
    <property type="project" value="TreeGrafter"/>
</dbReference>
<dbReference type="GO" id="GO:0005886">
    <property type="term" value="C:plasma membrane"/>
    <property type="evidence" value="ECO:0007669"/>
    <property type="project" value="TreeGrafter"/>
</dbReference>
<feature type="domain" description="Cation-transporting P-type ATPase N-terminal" evidence="10">
    <location>
        <begin position="54"/>
        <end position="136"/>
    </location>
</feature>
<dbReference type="GO" id="GO:0006883">
    <property type="term" value="P:intracellular sodium ion homeostasis"/>
    <property type="evidence" value="ECO:0007669"/>
    <property type="project" value="TreeGrafter"/>
</dbReference>
<dbReference type="SUPFAM" id="SSF81653">
    <property type="entry name" value="Calcium ATPase, transduction domain A"/>
    <property type="match status" value="1"/>
</dbReference>
<gene>
    <name evidence="11" type="primary">ATP1A2</name>
    <name evidence="11" type="ORF">Tcan_04897</name>
</gene>
<dbReference type="GO" id="GO:0005524">
    <property type="term" value="F:ATP binding"/>
    <property type="evidence" value="ECO:0007669"/>
    <property type="project" value="UniProtKB-KW"/>
</dbReference>
<dbReference type="InterPro" id="IPR044492">
    <property type="entry name" value="P_typ_ATPase_HD_dom"/>
</dbReference>
<dbReference type="GO" id="GO:0016887">
    <property type="term" value="F:ATP hydrolysis activity"/>
    <property type="evidence" value="ECO:0007669"/>
    <property type="project" value="InterPro"/>
</dbReference>
<dbReference type="InterPro" id="IPR059000">
    <property type="entry name" value="ATPase_P-type_domA"/>
</dbReference>
<evidence type="ECO:0000256" key="6">
    <source>
        <dbReference type="ARBA" id="ARBA00022989"/>
    </source>
</evidence>
<dbReference type="PANTHER" id="PTHR43294:SF5">
    <property type="entry name" value="CATION-TRANSPORTING P-TYPE ATPASE N-TERMINAL DOMAIN-CONTAINING PROTEIN"/>
    <property type="match status" value="1"/>
</dbReference>
<evidence type="ECO:0000256" key="8">
    <source>
        <dbReference type="SAM" id="MobiDB-lite"/>
    </source>
</evidence>
<dbReference type="SFLD" id="SFLDG00002">
    <property type="entry name" value="C1.7:_P-type_atpase_like"/>
    <property type="match status" value="1"/>
</dbReference>
<feature type="transmembrane region" description="Helical" evidence="9">
    <location>
        <begin position="1016"/>
        <end position="1033"/>
    </location>
</feature>
<dbReference type="Pfam" id="PF13246">
    <property type="entry name" value="Cation_ATPase"/>
    <property type="match status" value="1"/>
</dbReference>
<proteinExistence type="predicted"/>
<dbReference type="STRING" id="6265.A0A0B2VZ31"/>
<feature type="region of interest" description="Disordered" evidence="8">
    <location>
        <begin position="499"/>
        <end position="538"/>
    </location>
</feature>
<dbReference type="FunFam" id="1.20.1110.10:FF:000064">
    <property type="entry name" value="Cation transporting ATPase"/>
    <property type="match status" value="1"/>
</dbReference>
<dbReference type="SMART" id="SM00831">
    <property type="entry name" value="Cation_ATPase_N"/>
    <property type="match status" value="1"/>
</dbReference>
<keyword evidence="2 9" id="KW-0812">Transmembrane</keyword>
<dbReference type="PRINTS" id="PR00119">
    <property type="entry name" value="CATATPASE"/>
</dbReference>
<dbReference type="Pfam" id="PF00122">
    <property type="entry name" value="E1-E2_ATPase"/>
    <property type="match status" value="1"/>
</dbReference>
<dbReference type="InterPro" id="IPR008250">
    <property type="entry name" value="ATPase_P-typ_transduc_dom_A_sf"/>
</dbReference>
<dbReference type="InterPro" id="IPR050510">
    <property type="entry name" value="Cation_transp_ATPase_P-type"/>
</dbReference>
<evidence type="ECO:0000256" key="9">
    <source>
        <dbReference type="SAM" id="Phobius"/>
    </source>
</evidence>